<proteinExistence type="inferred from homology"/>
<name>A0ABR1AH83_POLSC</name>
<protein>
    <recommendedName>
        <fullName evidence="5">Nucleic acid-binding protein asmtl</fullName>
    </recommendedName>
</protein>
<accession>A0ABR1AH83</accession>
<dbReference type="InterPro" id="IPR003697">
    <property type="entry name" value="Maf-like"/>
</dbReference>
<evidence type="ECO:0008006" key="5">
    <source>
        <dbReference type="Google" id="ProtNLM"/>
    </source>
</evidence>
<evidence type="ECO:0000256" key="1">
    <source>
        <dbReference type="ARBA" id="ARBA00001968"/>
    </source>
</evidence>
<gene>
    <name evidence="3" type="ORF">RUM44_003708</name>
</gene>
<dbReference type="PIRSF" id="PIRSF006305">
    <property type="entry name" value="Maf"/>
    <property type="match status" value="1"/>
</dbReference>
<sequence length="211" mass="23516">MLEPIMDSLDKQRVVLASSSPRRKDILRQIGLKFEIIPSNYEEDLNPDNFATPSDFAVATAVNKVNEVHEQLIAKSETYDVLIGVDTIVHMNGKVYGKPKDEEEAFKVLKLFSGNCHTVYSGVCIRTPHKVVTFSEGTKVYFGDITDKVIEAYVKSGDPLDKAGGYGIQVKGGSFIEKIEGDYFNVVGLPLYSFCKHLLEIYTGEDQKNIL</sequence>
<dbReference type="EMBL" id="JAWJWF010000049">
    <property type="protein sequence ID" value="KAK6619326.1"/>
    <property type="molecule type" value="Genomic_DNA"/>
</dbReference>
<keyword evidence="2" id="KW-0378">Hydrolase</keyword>
<organism evidence="3 4">
    <name type="scientific">Polyplax serrata</name>
    <name type="common">Common mouse louse</name>
    <dbReference type="NCBI Taxonomy" id="468196"/>
    <lineage>
        <taxon>Eukaryota</taxon>
        <taxon>Metazoa</taxon>
        <taxon>Ecdysozoa</taxon>
        <taxon>Arthropoda</taxon>
        <taxon>Hexapoda</taxon>
        <taxon>Insecta</taxon>
        <taxon>Pterygota</taxon>
        <taxon>Neoptera</taxon>
        <taxon>Paraneoptera</taxon>
        <taxon>Psocodea</taxon>
        <taxon>Troctomorpha</taxon>
        <taxon>Phthiraptera</taxon>
        <taxon>Anoplura</taxon>
        <taxon>Polyplacidae</taxon>
        <taxon>Polyplax</taxon>
    </lineage>
</organism>
<dbReference type="InterPro" id="IPR029001">
    <property type="entry name" value="ITPase-like_fam"/>
</dbReference>
<dbReference type="SUPFAM" id="SSF52972">
    <property type="entry name" value="ITPase-like"/>
    <property type="match status" value="1"/>
</dbReference>
<dbReference type="PANTHER" id="PTHR43213">
    <property type="entry name" value="BIFUNCTIONAL DTTP/UTP PYROPHOSPHATASE/METHYLTRANSFERASE PROTEIN-RELATED"/>
    <property type="match status" value="1"/>
</dbReference>
<dbReference type="Gene3D" id="3.90.950.10">
    <property type="match status" value="1"/>
</dbReference>
<keyword evidence="4" id="KW-1185">Reference proteome</keyword>
<dbReference type="Proteomes" id="UP001359485">
    <property type="component" value="Unassembled WGS sequence"/>
</dbReference>
<evidence type="ECO:0000313" key="3">
    <source>
        <dbReference type="EMBL" id="KAK6619326.1"/>
    </source>
</evidence>
<evidence type="ECO:0000313" key="4">
    <source>
        <dbReference type="Proteomes" id="UP001359485"/>
    </source>
</evidence>
<dbReference type="NCBIfam" id="TIGR00172">
    <property type="entry name" value="maf"/>
    <property type="match status" value="1"/>
</dbReference>
<comment type="caution">
    <text evidence="3">The sequence shown here is derived from an EMBL/GenBank/DDBJ whole genome shotgun (WGS) entry which is preliminary data.</text>
</comment>
<comment type="cofactor">
    <cofactor evidence="1">
        <name>a divalent metal cation</name>
        <dbReference type="ChEBI" id="CHEBI:60240"/>
    </cofactor>
</comment>
<evidence type="ECO:0000256" key="2">
    <source>
        <dbReference type="ARBA" id="ARBA00022801"/>
    </source>
</evidence>
<dbReference type="CDD" id="cd00555">
    <property type="entry name" value="Maf"/>
    <property type="match status" value="1"/>
</dbReference>
<dbReference type="PANTHER" id="PTHR43213:SF5">
    <property type="entry name" value="BIFUNCTIONAL DTTP_UTP PYROPHOSPHATASE_METHYLTRANSFERASE PROTEIN-RELATED"/>
    <property type="match status" value="1"/>
</dbReference>
<reference evidence="3 4" key="1">
    <citation type="submission" date="2023-09" db="EMBL/GenBank/DDBJ databases">
        <title>Genomes of two closely related lineages of the louse Polyplax serrata with different host specificities.</title>
        <authorList>
            <person name="Martinu J."/>
            <person name="Tarabai H."/>
            <person name="Stefka J."/>
            <person name="Hypsa V."/>
        </authorList>
    </citation>
    <scope>NUCLEOTIDE SEQUENCE [LARGE SCALE GENOMIC DNA]</scope>
    <source>
        <strain evidence="3">98ZLc_SE</strain>
    </source>
</reference>
<dbReference type="Pfam" id="PF02545">
    <property type="entry name" value="Maf"/>
    <property type="match status" value="1"/>
</dbReference>
<dbReference type="HAMAP" id="MF_00528">
    <property type="entry name" value="Maf"/>
    <property type="match status" value="1"/>
</dbReference>